<evidence type="ECO:0000313" key="3">
    <source>
        <dbReference type="EMBL" id="NLQ24989.1"/>
    </source>
</evidence>
<evidence type="ECO:0000313" key="4">
    <source>
        <dbReference type="Proteomes" id="UP000527352"/>
    </source>
</evidence>
<dbReference type="Proteomes" id="UP000527352">
    <property type="component" value="Unassembled WGS sequence"/>
</dbReference>
<evidence type="ECO:0000259" key="2">
    <source>
        <dbReference type="Pfam" id="PF00419"/>
    </source>
</evidence>
<organism evidence="3 4">
    <name type="scientific">Shewanella oncorhynchi</name>
    <dbReference type="NCBI Taxonomy" id="2726434"/>
    <lineage>
        <taxon>Bacteria</taxon>
        <taxon>Pseudomonadati</taxon>
        <taxon>Pseudomonadota</taxon>
        <taxon>Gammaproteobacteria</taxon>
        <taxon>Alteromonadales</taxon>
        <taxon>Shewanellaceae</taxon>
        <taxon>Shewanella</taxon>
    </lineage>
</organism>
<dbReference type="InterPro" id="IPR008966">
    <property type="entry name" value="Adhesion_dom_sf"/>
</dbReference>
<keyword evidence="4" id="KW-1185">Reference proteome</keyword>
<reference evidence="3 4" key="1">
    <citation type="submission" date="2020-04" db="EMBL/GenBank/DDBJ databases">
        <title>The first description of lens atrophy caused by putative novel Shewanella sp. that is a new emerging pathogen for cultured rainbow trout?</title>
        <authorList>
            <person name="Saticioglu I.B."/>
            <person name="Duman M."/>
            <person name="Altun S."/>
        </authorList>
    </citation>
    <scope>NUCLEOTIDE SEQUENCE [LARGE SCALE GENOMIC DNA]</scope>
    <source>
        <strain evidence="3 4">S-1</strain>
    </source>
</reference>
<evidence type="ECO:0000256" key="1">
    <source>
        <dbReference type="SAM" id="SignalP"/>
    </source>
</evidence>
<gene>
    <name evidence="3" type="ORF">HGO26_19160</name>
</gene>
<keyword evidence="1" id="KW-0732">Signal</keyword>
<dbReference type="RefSeq" id="WP_168827247.1">
    <property type="nucleotide sequence ID" value="NZ_JABAEB010000014.1"/>
</dbReference>
<dbReference type="InterPro" id="IPR000259">
    <property type="entry name" value="Adhesion_dom_fimbrial"/>
</dbReference>
<dbReference type="Pfam" id="PF00419">
    <property type="entry name" value="Fimbrial"/>
    <property type="match status" value="1"/>
</dbReference>
<accession>A0ABX1KTQ3</accession>
<dbReference type="SUPFAM" id="SSF49401">
    <property type="entry name" value="Bacterial adhesins"/>
    <property type="match status" value="1"/>
</dbReference>
<comment type="caution">
    <text evidence="3">The sequence shown here is derived from an EMBL/GenBank/DDBJ whole genome shotgun (WGS) entry which is preliminary data.</text>
</comment>
<name>A0ABX1KTQ3_9GAMM</name>
<dbReference type="PIRSF" id="PIRSF029766">
    <property type="entry name" value="UCP029766"/>
    <property type="match status" value="1"/>
</dbReference>
<feature type="domain" description="Fimbrial-type adhesion" evidence="2">
    <location>
        <begin position="257"/>
        <end position="443"/>
    </location>
</feature>
<feature type="chain" id="PRO_5046678765" evidence="1">
    <location>
        <begin position="28"/>
        <end position="443"/>
    </location>
</feature>
<feature type="signal peptide" evidence="1">
    <location>
        <begin position="1"/>
        <end position="27"/>
    </location>
</feature>
<proteinExistence type="predicted"/>
<dbReference type="InterPro" id="IPR011228">
    <property type="entry name" value="UCP029766"/>
</dbReference>
<sequence>MIEFNLGRLLAVVSFVFATLVSGQAMATCYRISTTTTDPANFYYVAPAYGKTAIWSGGLDPNRGILNLPIINVTDESFQPNGTLLGSSVVPFSTYGQTGGYDPDQVLFRCDAADEHQLNEIYSVNADNAYGGMYEDGVAYGINKGYATYHRNVVLRVKNNATGQYFSRLWQYRPLRGLDRDAQGRILVKAKNFTDVTIELFQIGNIRGVTESIAYSYNQPAAYIAFGGPGLAYPTEGVDHISHYPGWYANWPGNISLYQQLYTRRAGGCAVMNVTPYVLFPTVTIAELNSGITREADIQINYRCQQKANINGPAVNANAIAFKIESNNYQMARRLGFTTQDAVTYLVSNAYGANMVANGVGIKLQRNDGVIQPFLNFDNRTSLDSQYNAWKDGWRPLQGNQTGIVGTSYQYMDNYRVVFGKLPGMSPTAGKFYAKAEVLIRVQ</sequence>
<dbReference type="EMBL" id="JABAEB010000014">
    <property type="protein sequence ID" value="NLQ24989.1"/>
    <property type="molecule type" value="Genomic_DNA"/>
</dbReference>
<protein>
    <submittedName>
        <fullName evidence="3">Fimbrial protein</fullName>
    </submittedName>
</protein>